<feature type="transmembrane region" description="Helical" evidence="9">
    <location>
        <begin position="90"/>
        <end position="110"/>
    </location>
</feature>
<feature type="transmembrane region" description="Helical" evidence="9">
    <location>
        <begin position="6"/>
        <end position="24"/>
    </location>
</feature>
<organism evidence="10 11">
    <name type="scientific">Tatumella ptyseos ATCC 33301</name>
    <dbReference type="NCBI Taxonomy" id="1005995"/>
    <lineage>
        <taxon>Bacteria</taxon>
        <taxon>Pseudomonadati</taxon>
        <taxon>Pseudomonadota</taxon>
        <taxon>Gammaproteobacteria</taxon>
        <taxon>Enterobacterales</taxon>
        <taxon>Erwiniaceae</taxon>
        <taxon>Tatumella</taxon>
    </lineage>
</organism>
<comment type="subcellular location">
    <subcellularLocation>
        <location evidence="1">Cell inner membrane</location>
        <topology evidence="1">Multi-pass membrane protein</topology>
    </subcellularLocation>
</comment>
<dbReference type="Proteomes" id="UP000028602">
    <property type="component" value="Unassembled WGS sequence"/>
</dbReference>
<proteinExistence type="inferred from homology"/>
<keyword evidence="6 9" id="KW-0812">Transmembrane</keyword>
<reference evidence="10 11" key="1">
    <citation type="submission" date="2014-05" db="EMBL/GenBank/DDBJ databases">
        <title>ATOL: Assembling a taxonomically balanced genome-scale reconstruction of the evolutionary history of the Enterobacteriaceae.</title>
        <authorList>
            <person name="Plunkett G.III."/>
            <person name="Neeno-Eckwall E.C."/>
            <person name="Glasner J.D."/>
            <person name="Perna N.T."/>
        </authorList>
    </citation>
    <scope>NUCLEOTIDE SEQUENCE [LARGE SCALE GENOMIC DNA]</scope>
    <source>
        <strain evidence="10 11">ATCC 33301</strain>
    </source>
</reference>
<keyword evidence="7 9" id="KW-1133">Transmembrane helix</keyword>
<dbReference type="EMBL" id="JMPR01000013">
    <property type="protein sequence ID" value="KFD21630.1"/>
    <property type="molecule type" value="Genomic_DNA"/>
</dbReference>
<evidence type="ECO:0000256" key="6">
    <source>
        <dbReference type="ARBA" id="ARBA00022692"/>
    </source>
</evidence>
<dbReference type="InterPro" id="IPR019598">
    <property type="entry name" value="Universal_stress_protein_B"/>
</dbReference>
<dbReference type="GO" id="GO:0005886">
    <property type="term" value="C:plasma membrane"/>
    <property type="evidence" value="ECO:0007669"/>
    <property type="project" value="UniProtKB-SubCell"/>
</dbReference>
<dbReference type="AlphaFoldDB" id="A0A085JMD4"/>
<dbReference type="NCBIfam" id="NF003435">
    <property type="entry name" value="PRK04960.1"/>
    <property type="match status" value="1"/>
</dbReference>
<comment type="similarity">
    <text evidence="2">Belongs to the universal stress protein B family.</text>
</comment>
<evidence type="ECO:0000256" key="3">
    <source>
        <dbReference type="ARBA" id="ARBA00021128"/>
    </source>
</evidence>
<evidence type="ECO:0000256" key="1">
    <source>
        <dbReference type="ARBA" id="ARBA00004429"/>
    </source>
</evidence>
<evidence type="ECO:0000256" key="9">
    <source>
        <dbReference type="SAM" id="Phobius"/>
    </source>
</evidence>
<evidence type="ECO:0000256" key="7">
    <source>
        <dbReference type="ARBA" id="ARBA00022989"/>
    </source>
</evidence>
<evidence type="ECO:0000256" key="4">
    <source>
        <dbReference type="ARBA" id="ARBA00022475"/>
    </source>
</evidence>
<gene>
    <name evidence="10" type="primary">uspB</name>
    <name evidence="10" type="ORF">GTPT_0729</name>
</gene>
<dbReference type="RefSeq" id="WP_025904094.1">
    <property type="nucleotide sequence ID" value="NZ_ATMJ01000030.1"/>
</dbReference>
<dbReference type="OrthoDB" id="6432605at2"/>
<evidence type="ECO:0000256" key="5">
    <source>
        <dbReference type="ARBA" id="ARBA00022519"/>
    </source>
</evidence>
<protein>
    <recommendedName>
        <fullName evidence="3">Universal stress protein B</fullName>
    </recommendedName>
</protein>
<dbReference type="Pfam" id="PF10625">
    <property type="entry name" value="UspB"/>
    <property type="match status" value="1"/>
</dbReference>
<keyword evidence="4" id="KW-1003">Cell membrane</keyword>
<dbReference type="eggNOG" id="ENOG502ZP3V">
    <property type="taxonomic scope" value="Bacteria"/>
</dbReference>
<comment type="caution">
    <text evidence="10">The sequence shown here is derived from an EMBL/GenBank/DDBJ whole genome shotgun (WGS) entry which is preliminary data.</text>
</comment>
<evidence type="ECO:0000313" key="11">
    <source>
        <dbReference type="Proteomes" id="UP000028602"/>
    </source>
</evidence>
<name>A0A085JMD4_9GAMM</name>
<accession>A0A085JMD4</accession>
<evidence type="ECO:0000256" key="2">
    <source>
        <dbReference type="ARBA" id="ARBA00009803"/>
    </source>
</evidence>
<keyword evidence="11" id="KW-1185">Reference proteome</keyword>
<keyword evidence="8 9" id="KW-0472">Membrane</keyword>
<evidence type="ECO:0000256" key="8">
    <source>
        <dbReference type="ARBA" id="ARBA00023136"/>
    </source>
</evidence>
<evidence type="ECO:0000313" key="10">
    <source>
        <dbReference type="EMBL" id="KFD21630.1"/>
    </source>
</evidence>
<keyword evidence="5" id="KW-0997">Cell inner membrane</keyword>
<sequence>MMTITALFTATVIVCAINIVRYFSALRTLLAVMRTCDPHLYQQVDGAGFFTPRGRPAMQLQLARYLYERRYRGHHEYEFIFHCERVRRQFILTSALCAAVIIALAGLLILH</sequence>